<proteinExistence type="predicted"/>
<keyword evidence="3" id="KW-0597">Phosphoprotein</keyword>
<comment type="catalytic activity">
    <reaction evidence="1">
        <text>ATP + protein L-histidine = ADP + protein N-phospho-L-histidine.</text>
        <dbReference type="EC" id="2.7.13.3"/>
    </reaction>
</comment>
<keyword evidence="4" id="KW-0808">Transferase</keyword>
<dbReference type="SMART" id="SM00086">
    <property type="entry name" value="PAC"/>
    <property type="match status" value="1"/>
</dbReference>
<evidence type="ECO:0000259" key="7">
    <source>
        <dbReference type="PROSITE" id="PS50113"/>
    </source>
</evidence>
<evidence type="ECO:0000256" key="4">
    <source>
        <dbReference type="ARBA" id="ARBA00022679"/>
    </source>
</evidence>
<evidence type="ECO:0000256" key="1">
    <source>
        <dbReference type="ARBA" id="ARBA00000085"/>
    </source>
</evidence>
<dbReference type="InterPro" id="IPR052162">
    <property type="entry name" value="Sensor_kinase/Photoreceptor"/>
</dbReference>
<dbReference type="Proteomes" id="UP000426027">
    <property type="component" value="Chromosome"/>
</dbReference>
<dbReference type="Pfam" id="PF13188">
    <property type="entry name" value="PAS_8"/>
    <property type="match status" value="1"/>
</dbReference>
<gene>
    <name evidence="8" type="ORF">GLV81_05790</name>
</gene>
<name>A0A6I6G4T2_9BACT</name>
<evidence type="ECO:0000313" key="8">
    <source>
        <dbReference type="EMBL" id="QGW27666.1"/>
    </source>
</evidence>
<feature type="domain" description="PAS" evidence="6">
    <location>
        <begin position="71"/>
        <end position="113"/>
    </location>
</feature>
<dbReference type="EMBL" id="CP046566">
    <property type="protein sequence ID" value="QGW27666.1"/>
    <property type="molecule type" value="Genomic_DNA"/>
</dbReference>
<dbReference type="PROSITE" id="PS50113">
    <property type="entry name" value="PAC"/>
    <property type="match status" value="1"/>
</dbReference>
<dbReference type="InterPro" id="IPR000014">
    <property type="entry name" value="PAS"/>
</dbReference>
<feature type="domain" description="PAC" evidence="7">
    <location>
        <begin position="18"/>
        <end position="70"/>
    </location>
</feature>
<dbReference type="PANTHER" id="PTHR43304:SF1">
    <property type="entry name" value="PAC DOMAIN-CONTAINING PROTEIN"/>
    <property type="match status" value="1"/>
</dbReference>
<evidence type="ECO:0000313" key="9">
    <source>
        <dbReference type="Proteomes" id="UP000426027"/>
    </source>
</evidence>
<dbReference type="SUPFAM" id="SSF55785">
    <property type="entry name" value="PYP-like sensor domain (PAS domain)"/>
    <property type="match status" value="2"/>
</dbReference>
<organism evidence="8 9">
    <name type="scientific">Phnomibacter ginsenosidimutans</name>
    <dbReference type="NCBI Taxonomy" id="2676868"/>
    <lineage>
        <taxon>Bacteria</taxon>
        <taxon>Pseudomonadati</taxon>
        <taxon>Bacteroidota</taxon>
        <taxon>Chitinophagia</taxon>
        <taxon>Chitinophagales</taxon>
        <taxon>Chitinophagaceae</taxon>
        <taxon>Phnomibacter</taxon>
    </lineage>
</organism>
<dbReference type="PANTHER" id="PTHR43304">
    <property type="entry name" value="PHYTOCHROME-LIKE PROTEIN CPH1"/>
    <property type="match status" value="1"/>
</dbReference>
<dbReference type="InterPro" id="IPR001610">
    <property type="entry name" value="PAC"/>
</dbReference>
<dbReference type="GO" id="GO:0004673">
    <property type="term" value="F:protein histidine kinase activity"/>
    <property type="evidence" value="ECO:0007669"/>
    <property type="project" value="UniProtKB-EC"/>
</dbReference>
<keyword evidence="9" id="KW-1185">Reference proteome</keyword>
<dbReference type="RefSeq" id="WP_157477649.1">
    <property type="nucleotide sequence ID" value="NZ_CP046566.1"/>
</dbReference>
<evidence type="ECO:0000256" key="5">
    <source>
        <dbReference type="ARBA" id="ARBA00022777"/>
    </source>
</evidence>
<keyword evidence="5" id="KW-0418">Kinase</keyword>
<dbReference type="Gene3D" id="3.30.450.20">
    <property type="entry name" value="PAS domain"/>
    <property type="match status" value="2"/>
</dbReference>
<accession>A0A6I6G4T2</accession>
<evidence type="ECO:0000256" key="2">
    <source>
        <dbReference type="ARBA" id="ARBA00012438"/>
    </source>
</evidence>
<sequence length="207" mass="23849">MELVDTAFSKHIEYRSDFNIIFRIITAKKTLKYVHEKCRTEFDAQGRPVRTIGIVMDITKQRLAELALKEEQQNYQSLIQYAPVGMVAISEDEHVFLGNKKFQQLTGYKPYDIDSLQDWWEKAYPSVESKKSAQKNWEIILSNNGKRKSPVPNIESVIVCKDGSLKNVEIGYVFTGKVSPDDVCRHYTTENSGRNTGYQRSQVQKNC</sequence>
<evidence type="ECO:0000256" key="3">
    <source>
        <dbReference type="ARBA" id="ARBA00022553"/>
    </source>
</evidence>
<reference evidence="8 9" key="1">
    <citation type="submission" date="2019-11" db="EMBL/GenBank/DDBJ databases">
        <authorList>
            <person name="Im W.T."/>
        </authorList>
    </citation>
    <scope>NUCLEOTIDE SEQUENCE [LARGE SCALE GENOMIC DNA]</scope>
    <source>
        <strain evidence="8 9">SB-02</strain>
    </source>
</reference>
<dbReference type="KEGG" id="fls:GLV81_05790"/>
<dbReference type="InterPro" id="IPR000700">
    <property type="entry name" value="PAS-assoc_C"/>
</dbReference>
<dbReference type="PROSITE" id="PS50112">
    <property type="entry name" value="PAS"/>
    <property type="match status" value="1"/>
</dbReference>
<dbReference type="AlphaFoldDB" id="A0A6I6G4T2"/>
<dbReference type="Pfam" id="PF08447">
    <property type="entry name" value="PAS_3"/>
    <property type="match status" value="1"/>
</dbReference>
<evidence type="ECO:0000259" key="6">
    <source>
        <dbReference type="PROSITE" id="PS50112"/>
    </source>
</evidence>
<dbReference type="EC" id="2.7.13.3" evidence="2"/>
<dbReference type="NCBIfam" id="TIGR00229">
    <property type="entry name" value="sensory_box"/>
    <property type="match status" value="1"/>
</dbReference>
<dbReference type="InterPro" id="IPR035965">
    <property type="entry name" value="PAS-like_dom_sf"/>
</dbReference>
<protein>
    <recommendedName>
        <fullName evidence="2">histidine kinase</fullName>
        <ecNumber evidence="2">2.7.13.3</ecNumber>
    </recommendedName>
</protein>
<dbReference type="InterPro" id="IPR013655">
    <property type="entry name" value="PAS_fold_3"/>
</dbReference>